<name>A0A7J9D784_GOSGO</name>
<sequence>MTTLSRFTNSILLTPDIWDVTSSVTVLKEEKWKEKRKQEEREKLCGGAWWLPQWRFNNKMMVIQGEEMVEEKEKESKKGGLMNHSYGKNGGISKKGEYRVKRGSWSPQLSLEVVRAIPESVLNNSNSTLIRRIQRIMPHEVRKTSRSCCIRILVNKLAYPGGVIVVGFLSKEIVIGFKRCARLRP</sequence>
<evidence type="ECO:0000313" key="1">
    <source>
        <dbReference type="EMBL" id="MBA0756576.1"/>
    </source>
</evidence>
<gene>
    <name evidence="1" type="ORF">Gogos_022073</name>
</gene>
<protein>
    <submittedName>
        <fullName evidence="1">Uncharacterized protein</fullName>
    </submittedName>
</protein>
<comment type="caution">
    <text evidence="1">The sequence shown here is derived from an EMBL/GenBank/DDBJ whole genome shotgun (WGS) entry which is preliminary data.</text>
</comment>
<accession>A0A7J9D784</accession>
<organism evidence="1 2">
    <name type="scientific">Gossypium gossypioides</name>
    <name type="common">Mexican cotton</name>
    <name type="synonym">Selera gossypioides</name>
    <dbReference type="NCBI Taxonomy" id="34282"/>
    <lineage>
        <taxon>Eukaryota</taxon>
        <taxon>Viridiplantae</taxon>
        <taxon>Streptophyta</taxon>
        <taxon>Embryophyta</taxon>
        <taxon>Tracheophyta</taxon>
        <taxon>Spermatophyta</taxon>
        <taxon>Magnoliopsida</taxon>
        <taxon>eudicotyledons</taxon>
        <taxon>Gunneridae</taxon>
        <taxon>Pentapetalae</taxon>
        <taxon>rosids</taxon>
        <taxon>malvids</taxon>
        <taxon>Malvales</taxon>
        <taxon>Malvaceae</taxon>
        <taxon>Malvoideae</taxon>
        <taxon>Gossypium</taxon>
    </lineage>
</organism>
<keyword evidence="2" id="KW-1185">Reference proteome</keyword>
<reference evidence="1 2" key="1">
    <citation type="journal article" date="2019" name="Genome Biol. Evol.">
        <title>Insights into the evolution of the New World diploid cottons (Gossypium, subgenus Houzingenia) based on genome sequencing.</title>
        <authorList>
            <person name="Grover C.E."/>
            <person name="Arick M.A. 2nd"/>
            <person name="Thrash A."/>
            <person name="Conover J.L."/>
            <person name="Sanders W.S."/>
            <person name="Peterson D.G."/>
            <person name="Frelichowski J.E."/>
            <person name="Scheffler J.A."/>
            <person name="Scheffler B.E."/>
            <person name="Wendel J.F."/>
        </authorList>
    </citation>
    <scope>NUCLEOTIDE SEQUENCE [LARGE SCALE GENOMIC DNA]</scope>
    <source>
        <strain evidence="1">5</strain>
        <tissue evidence="1">Leaf</tissue>
    </source>
</reference>
<dbReference type="AlphaFoldDB" id="A0A7J9D784"/>
<evidence type="ECO:0000313" key="2">
    <source>
        <dbReference type="Proteomes" id="UP000593579"/>
    </source>
</evidence>
<proteinExistence type="predicted"/>
<dbReference type="Proteomes" id="UP000593579">
    <property type="component" value="Unassembled WGS sequence"/>
</dbReference>
<dbReference type="EMBL" id="JABEZY010275048">
    <property type="protein sequence ID" value="MBA0756576.1"/>
    <property type="molecule type" value="Genomic_DNA"/>
</dbReference>